<keyword evidence="4 12" id="KW-0808">Transferase</keyword>
<dbReference type="Proteomes" id="UP000221961">
    <property type="component" value="Chromosome"/>
</dbReference>
<feature type="transmembrane region" description="Helical" evidence="9">
    <location>
        <begin position="28"/>
        <end position="47"/>
    </location>
</feature>
<reference evidence="12 13" key="1">
    <citation type="submission" date="2017-10" db="EMBL/GenBank/DDBJ databases">
        <title>Comparative genomics between pathogenic Norcardia.</title>
        <authorList>
            <person name="Zeng L."/>
        </authorList>
    </citation>
    <scope>NUCLEOTIDE SEQUENCE [LARGE SCALE GENOMIC DNA]</scope>
    <source>
        <strain evidence="12 13">NC_YFY_NT001</strain>
    </source>
</reference>
<evidence type="ECO:0000256" key="7">
    <source>
        <dbReference type="ARBA" id="ARBA00023136"/>
    </source>
</evidence>
<feature type="domain" description="Glycosyltransferase RgtA/B/C/D-like" evidence="10">
    <location>
        <begin position="86"/>
        <end position="247"/>
    </location>
</feature>
<feature type="transmembrane region" description="Helical" evidence="9">
    <location>
        <begin position="395"/>
        <end position="416"/>
    </location>
</feature>
<evidence type="ECO:0000256" key="2">
    <source>
        <dbReference type="ARBA" id="ARBA00022475"/>
    </source>
</evidence>
<feature type="domain" description="Putative mannosyltransferase YkcA/B-like C-terminal" evidence="11">
    <location>
        <begin position="542"/>
        <end position="605"/>
    </location>
</feature>
<dbReference type="KEGG" id="ntp:CRH09_36320"/>
<feature type="compositionally biased region" description="Low complexity" evidence="8">
    <location>
        <begin position="506"/>
        <end position="520"/>
    </location>
</feature>
<dbReference type="Pfam" id="PF13231">
    <property type="entry name" value="PMT_2"/>
    <property type="match status" value="1"/>
</dbReference>
<keyword evidence="6 9" id="KW-1133">Transmembrane helix</keyword>
<dbReference type="InterPro" id="IPR038731">
    <property type="entry name" value="RgtA/B/C-like"/>
</dbReference>
<gene>
    <name evidence="12" type="ORF">CRH09_36320</name>
</gene>
<dbReference type="RefSeq" id="WP_098697782.1">
    <property type="nucleotide sequence ID" value="NZ_CP023778.1"/>
</dbReference>
<keyword evidence="5 9" id="KW-0812">Transmembrane</keyword>
<accession>A0A291RUA8</accession>
<feature type="transmembrane region" description="Helical" evidence="9">
    <location>
        <begin position="110"/>
        <end position="128"/>
    </location>
</feature>
<evidence type="ECO:0000256" key="4">
    <source>
        <dbReference type="ARBA" id="ARBA00022679"/>
    </source>
</evidence>
<dbReference type="InterPro" id="IPR050297">
    <property type="entry name" value="LipidA_mod_glycosyltrf_83"/>
</dbReference>
<feature type="compositionally biased region" description="Gly residues" evidence="8">
    <location>
        <begin position="623"/>
        <end position="633"/>
    </location>
</feature>
<feature type="transmembrane region" description="Helical" evidence="9">
    <location>
        <begin position="237"/>
        <end position="258"/>
    </location>
</feature>
<feature type="transmembrane region" description="Helical" evidence="9">
    <location>
        <begin position="478"/>
        <end position="497"/>
    </location>
</feature>
<dbReference type="GO" id="GO:0005886">
    <property type="term" value="C:plasma membrane"/>
    <property type="evidence" value="ECO:0007669"/>
    <property type="project" value="UniProtKB-SubCell"/>
</dbReference>
<feature type="compositionally biased region" description="Polar residues" evidence="8">
    <location>
        <begin position="642"/>
        <end position="671"/>
    </location>
</feature>
<feature type="transmembrane region" description="Helical" evidence="9">
    <location>
        <begin position="369"/>
        <end position="389"/>
    </location>
</feature>
<dbReference type="PANTHER" id="PTHR33908:SF3">
    <property type="entry name" value="UNDECAPRENYL PHOSPHATE-ALPHA-4-AMINO-4-DEOXY-L-ARABINOSE ARABINOSYL TRANSFERASE"/>
    <property type="match status" value="1"/>
</dbReference>
<feature type="region of interest" description="Disordered" evidence="8">
    <location>
        <begin position="506"/>
        <end position="526"/>
    </location>
</feature>
<organism evidence="12 13">
    <name type="scientific">Nocardia terpenica</name>
    <dbReference type="NCBI Taxonomy" id="455432"/>
    <lineage>
        <taxon>Bacteria</taxon>
        <taxon>Bacillati</taxon>
        <taxon>Actinomycetota</taxon>
        <taxon>Actinomycetes</taxon>
        <taxon>Mycobacteriales</taxon>
        <taxon>Nocardiaceae</taxon>
        <taxon>Nocardia</taxon>
    </lineage>
</organism>
<comment type="subcellular location">
    <subcellularLocation>
        <location evidence="1">Cell membrane</location>
        <topology evidence="1">Multi-pass membrane protein</topology>
    </subcellularLocation>
</comment>
<evidence type="ECO:0000313" key="12">
    <source>
        <dbReference type="EMBL" id="ATL70838.1"/>
    </source>
</evidence>
<name>A0A291RUA8_9NOCA</name>
<keyword evidence="3" id="KW-0328">Glycosyltransferase</keyword>
<evidence type="ECO:0000259" key="10">
    <source>
        <dbReference type="Pfam" id="PF13231"/>
    </source>
</evidence>
<evidence type="ECO:0000256" key="6">
    <source>
        <dbReference type="ARBA" id="ARBA00022989"/>
    </source>
</evidence>
<proteinExistence type="predicted"/>
<dbReference type="GO" id="GO:0016763">
    <property type="term" value="F:pentosyltransferase activity"/>
    <property type="evidence" value="ECO:0007669"/>
    <property type="project" value="TreeGrafter"/>
</dbReference>
<evidence type="ECO:0000256" key="8">
    <source>
        <dbReference type="SAM" id="MobiDB-lite"/>
    </source>
</evidence>
<keyword evidence="7 9" id="KW-0472">Membrane</keyword>
<dbReference type="PANTHER" id="PTHR33908">
    <property type="entry name" value="MANNOSYLTRANSFERASE YKCB-RELATED"/>
    <property type="match status" value="1"/>
</dbReference>
<feature type="transmembrane region" description="Helical" evidence="9">
    <location>
        <begin position="185"/>
        <end position="205"/>
    </location>
</feature>
<evidence type="ECO:0000256" key="1">
    <source>
        <dbReference type="ARBA" id="ARBA00004651"/>
    </source>
</evidence>
<evidence type="ECO:0000256" key="3">
    <source>
        <dbReference type="ARBA" id="ARBA00022676"/>
    </source>
</evidence>
<evidence type="ECO:0000256" key="9">
    <source>
        <dbReference type="SAM" id="Phobius"/>
    </source>
</evidence>
<evidence type="ECO:0000259" key="11">
    <source>
        <dbReference type="Pfam" id="PF24878"/>
    </source>
</evidence>
<dbReference type="Pfam" id="PF24878">
    <property type="entry name" value="YkcB_C"/>
    <property type="match status" value="1"/>
</dbReference>
<dbReference type="GO" id="GO:0009103">
    <property type="term" value="P:lipopolysaccharide biosynthetic process"/>
    <property type="evidence" value="ECO:0007669"/>
    <property type="project" value="UniProtKB-ARBA"/>
</dbReference>
<evidence type="ECO:0000313" key="13">
    <source>
        <dbReference type="Proteomes" id="UP000221961"/>
    </source>
</evidence>
<feature type="transmembrane region" description="Helical" evidence="9">
    <location>
        <begin position="340"/>
        <end position="357"/>
    </location>
</feature>
<feature type="region of interest" description="Disordered" evidence="8">
    <location>
        <begin position="603"/>
        <end position="671"/>
    </location>
</feature>
<dbReference type="EMBL" id="CP023778">
    <property type="protein sequence ID" value="ATL70838.1"/>
    <property type="molecule type" value="Genomic_DNA"/>
</dbReference>
<feature type="transmembrane region" description="Helical" evidence="9">
    <location>
        <begin position="135"/>
        <end position="155"/>
    </location>
</feature>
<protein>
    <submittedName>
        <fullName evidence="12">Glycosyl transferase</fullName>
    </submittedName>
</protein>
<feature type="transmembrane region" description="Helical" evidence="9">
    <location>
        <begin position="428"/>
        <end position="446"/>
    </location>
</feature>
<sequence length="717" mass="73800">MVSSVVGGARVFDGGTARGRVVAEQPRWVRPGVGMLLVATAVLYLWGLRSAGWGNPYYAAAVQSGTKSWKALLFASLDPGNAITVDKPPAAMWVMGLSGRVFGFNSWSMLMPQAMMGVAAVALLYGAVRRCSGPAAGLIAGAVLALTPVAALMFRYNNPDALMTLLVVAAAYCVVRAIQTTGGRVLSASNGWLALAGAAIGFAFLAKMMQAFLVLPGPALAVLIAAPGGIRSRITGLVTAGVAIVVSAGWYVALVQLWPAGSRPYIGGSTTNSLWELAVDYNGLGRVFGSHSGHGGGASSHSPAAHAAAAAHAAGPHFGGMAGGQPGVLRLFQDSLATEFAWLLPVAVLGLVAGLWITRRRPRTDPDRAALILWGGWLVSTFAVLASMSRSFHTYYTIELAPPIAALCGIGIVLLWRRREHRQSRLTLAAMSAVTGIWVFTLLDHTPNWLPWLRWTLLIAGFVAAALLVLGAHRARRVGAVIAAVALISGIAGPAAYAVETVAQPHSGGSPASGPARSTGGRSGWGGATAATPRLDALLRGAGNRWAAATVGSRQVSSIELDTGAALLAIGGFSGRDDSPTLVQFQQYMAAGDVHYFLLSDRSNQRSGGAQPDDSAQDNAQHGRGGGRSGAGIPGRSMVSAPVSSNGTPTGTPRSTAGEGNSIPGTGSAANVSQYANRGGAASNTAGSQITSWVQTHYTGTKVDGITVYDLTVPQHP</sequence>
<dbReference type="GeneID" id="88362715"/>
<keyword evidence="2" id="KW-1003">Cell membrane</keyword>
<evidence type="ECO:0000256" key="5">
    <source>
        <dbReference type="ARBA" id="ARBA00022692"/>
    </source>
</evidence>
<dbReference type="GO" id="GO:0010041">
    <property type="term" value="P:response to iron(III) ion"/>
    <property type="evidence" value="ECO:0007669"/>
    <property type="project" value="TreeGrafter"/>
</dbReference>
<dbReference type="InterPro" id="IPR056785">
    <property type="entry name" value="YkcA/B-like_C"/>
</dbReference>
<feature type="transmembrane region" description="Helical" evidence="9">
    <location>
        <begin position="161"/>
        <end position="178"/>
    </location>
</feature>
<feature type="transmembrane region" description="Helical" evidence="9">
    <location>
        <begin position="452"/>
        <end position="471"/>
    </location>
</feature>
<feature type="transmembrane region" description="Helical" evidence="9">
    <location>
        <begin position="211"/>
        <end position="230"/>
    </location>
</feature>
<dbReference type="AlphaFoldDB" id="A0A291RUA8"/>